<evidence type="ECO:0000256" key="1">
    <source>
        <dbReference type="SAM" id="MobiDB-lite"/>
    </source>
</evidence>
<dbReference type="OrthoDB" id="1658288at2759"/>
<name>A0A507AUJ7_9PEZI</name>
<proteinExistence type="predicted"/>
<dbReference type="Proteomes" id="UP000319257">
    <property type="component" value="Unassembled WGS sequence"/>
</dbReference>
<comment type="caution">
    <text evidence="2">The sequence shown here is derived from an EMBL/GenBank/DDBJ whole genome shotgun (WGS) entry which is preliminary data.</text>
</comment>
<evidence type="ECO:0000313" key="2">
    <source>
        <dbReference type="EMBL" id="TPX08599.1"/>
    </source>
</evidence>
<accession>A0A507AUJ7</accession>
<dbReference type="EMBL" id="SKBQ01000076">
    <property type="protein sequence ID" value="TPX08599.1"/>
    <property type="molecule type" value="Genomic_DNA"/>
</dbReference>
<dbReference type="STRING" id="1093900.A0A507AUJ7"/>
<feature type="compositionally biased region" description="Basic and acidic residues" evidence="1">
    <location>
        <begin position="11"/>
        <end position="26"/>
    </location>
</feature>
<feature type="compositionally biased region" description="Basic and acidic residues" evidence="1">
    <location>
        <begin position="1211"/>
        <end position="1238"/>
    </location>
</feature>
<feature type="compositionally biased region" description="Polar residues" evidence="1">
    <location>
        <begin position="1151"/>
        <end position="1166"/>
    </location>
</feature>
<dbReference type="RefSeq" id="XP_030990310.1">
    <property type="nucleotide sequence ID" value="XM_031144955.1"/>
</dbReference>
<feature type="region of interest" description="Disordered" evidence="1">
    <location>
        <begin position="1146"/>
        <end position="1238"/>
    </location>
</feature>
<dbReference type="GeneID" id="41977385"/>
<gene>
    <name evidence="2" type="ORF">E0L32_009938</name>
</gene>
<organism evidence="2 3">
    <name type="scientific">Thyridium curvatum</name>
    <dbReference type="NCBI Taxonomy" id="1093900"/>
    <lineage>
        <taxon>Eukaryota</taxon>
        <taxon>Fungi</taxon>
        <taxon>Dikarya</taxon>
        <taxon>Ascomycota</taxon>
        <taxon>Pezizomycotina</taxon>
        <taxon>Sordariomycetes</taxon>
        <taxon>Sordariomycetidae</taxon>
        <taxon>Thyridiales</taxon>
        <taxon>Thyridiaceae</taxon>
        <taxon>Thyridium</taxon>
    </lineage>
</organism>
<keyword evidence="3" id="KW-1185">Reference proteome</keyword>
<reference evidence="2 3" key="1">
    <citation type="submission" date="2019-06" db="EMBL/GenBank/DDBJ databases">
        <title>Draft genome sequence of the filamentous fungus Phialemoniopsis curvata isolated from diesel fuel.</title>
        <authorList>
            <person name="Varaljay V.A."/>
            <person name="Lyon W.J."/>
            <person name="Crouch A.L."/>
            <person name="Drake C.E."/>
            <person name="Hollomon J.M."/>
            <person name="Nadeau L.J."/>
            <person name="Nunn H.S."/>
            <person name="Stevenson B.S."/>
            <person name="Bojanowski C.L."/>
            <person name="Crookes-Goodson W.J."/>
        </authorList>
    </citation>
    <scope>NUCLEOTIDE SEQUENCE [LARGE SCALE GENOMIC DNA]</scope>
    <source>
        <strain evidence="2 3">D216</strain>
    </source>
</reference>
<protein>
    <submittedName>
        <fullName evidence="2">Uncharacterized protein</fullName>
    </submittedName>
</protein>
<sequence length="1238" mass="137115">MNNNDDAANDDAAREKLPRRKVDSKPPVRRGIFKRAVWAIRDSQSSTSSAIRGATKHVSPESRQEIIRNGLVKLEWATIDSLFCDQDDLSFLTSDSWFSSDPKAIGGSSLDQHRHPPSEHLGPELNAVANSTLLPSGSLLPTDSGYNSLLTKDLIPALDSSIQQYSSIAQIDKQQLAVETTTQYSDASSLLHHQDVMKWISGFANEVASSLAIQPSSAEVLAISSDLPRIFQSFAARMGFESHEKEHRDLMYLARRFQREISEGLHRIWAEHNAAVESEDSISSSQDDLHTSEPSEPAMHFRDKCAEWNIDADWAQRLEPADDMEGWLHSANTASLEVGDDFLDMSGLDDSDISGLSKYYAKLREAEAYQWLLSTIRAKFSLETRKSEICLQRVGDDILQKVTLPRRVSRAACYGLSMQFVVEWDPYKFSDDQEYSHSLDYVLEHAVTLTGCSNNLQAVTCGEYMRQCWPRTGPWLLAFLQRTLVNTTASYQDTFPDKTRLAAYHADSKLYLDATGATSSVAEIGDQIAWIGAALRSSPYPEEAVYSSVHLRYLAITATADSHHMFHGSCVLAFDIQQLQDSEVAGDGGCWRGMFRNPVIVKGYPIPRRGRPNTGLEISLDMVAALTNCQRVMSFAGITFLKGFAAMLYVHQDLGGFIYWHLCYNPKGEYISYADPRVLRGAANTVRKVGLDTMKMRRHIVGWTDNARNFTGSVDANYAIEWTNLPPPDAKCVLEKVTVTGSGIPFINLGASNLLGVKDKPLHVGFANGYMELLQAIGERSFVLYEPEERRAWLVDGASAALHVLRAYLKSQLDDSRVNKYIRYSDGDIDEKIEPDRSYSGAEAAFDILLNPENQTLPIHAKAPEQAEETLARLGSKHESDSRTIKTVTSHFTLKERVEQICHVLLLMAAYYDDVSAQSGYGWRLANTLYHRIEGFEFMDVATSYGTLHPKVATIHKCSIGWVHFIRALRAIPLFGVGFGDLIRPAGTGAPCCASTSPVPIGRDFLAVYGADLERILRKGSMRRKPWRLTGNIHWHSPGGKAFEPCKCEGKAATKGKEQCSSGWSLAGRKRVNMPTPADLVQVILPGNFPQLYGRGLRSPERVISRGAVLFGHSMLLPLRWSSVKNEPPEECDPEPISVDDVTELVDDSGIGTSNDLSSGQDSPGPSSFYALGGNPGFTDTLPNYLEQEATSSEDVTDNDAVEQIVPLTEGNRKRLSQEQGADSEHAGKVRRVDEGTS</sequence>
<evidence type="ECO:0000313" key="3">
    <source>
        <dbReference type="Proteomes" id="UP000319257"/>
    </source>
</evidence>
<dbReference type="InParanoid" id="A0A507AUJ7"/>
<dbReference type="AlphaFoldDB" id="A0A507AUJ7"/>
<feature type="region of interest" description="Disordered" evidence="1">
    <location>
        <begin position="1"/>
        <end position="27"/>
    </location>
</feature>